<dbReference type="Proteomes" id="UP000249218">
    <property type="component" value="Unassembled WGS sequence"/>
</dbReference>
<gene>
    <name evidence="3" type="primary">HaOG208237</name>
    <name evidence="3" type="ORF">B5X24_HaOG208237</name>
</gene>
<feature type="chain" id="PRO_5016021435" evidence="2">
    <location>
        <begin position="22"/>
        <end position="690"/>
    </location>
</feature>
<accession>A0A2W1BKF1</accession>
<feature type="region of interest" description="Disordered" evidence="1">
    <location>
        <begin position="616"/>
        <end position="656"/>
    </location>
</feature>
<feature type="compositionally biased region" description="Low complexity" evidence="1">
    <location>
        <begin position="616"/>
        <end position="641"/>
    </location>
</feature>
<keyword evidence="2" id="KW-0732">Signal</keyword>
<evidence type="ECO:0000256" key="2">
    <source>
        <dbReference type="SAM" id="SignalP"/>
    </source>
</evidence>
<reference evidence="3 4" key="1">
    <citation type="journal article" date="2017" name="BMC Biol.">
        <title>Genomic innovations, transcriptional plasticity and gene loss underlying the evolution and divergence of two highly polyphagous and invasive Helicoverpa pest species.</title>
        <authorList>
            <person name="Pearce S.L."/>
            <person name="Clarke D.F."/>
            <person name="East P.D."/>
            <person name="Elfekih S."/>
            <person name="Gordon K.H."/>
            <person name="Jermiin L.S."/>
            <person name="McGaughran A."/>
            <person name="Oakeshott J.G."/>
            <person name="Papanikolaou A."/>
            <person name="Perera O.P."/>
            <person name="Rane R.V."/>
            <person name="Richards S."/>
            <person name="Tay W.T."/>
            <person name="Walsh T.K."/>
            <person name="Anderson A."/>
            <person name="Anderson C.J."/>
            <person name="Asgari S."/>
            <person name="Board P.G."/>
            <person name="Bretschneider A."/>
            <person name="Campbell P.M."/>
            <person name="Chertemps T."/>
            <person name="Christeller J.T."/>
            <person name="Coppin C.W."/>
            <person name="Downes S.J."/>
            <person name="Duan G."/>
            <person name="Farnsworth C.A."/>
            <person name="Good R.T."/>
            <person name="Han L.B."/>
            <person name="Han Y.C."/>
            <person name="Hatje K."/>
            <person name="Horne I."/>
            <person name="Huang Y.P."/>
            <person name="Hughes D.S."/>
            <person name="Jacquin-Joly E."/>
            <person name="James W."/>
            <person name="Jhangiani S."/>
            <person name="Kollmar M."/>
            <person name="Kuwar S.S."/>
            <person name="Li S."/>
            <person name="Liu N.Y."/>
            <person name="Maibeche M.T."/>
            <person name="Miller J.R."/>
            <person name="Montagne N."/>
            <person name="Perry T."/>
            <person name="Qu J."/>
            <person name="Song S.V."/>
            <person name="Sutton G.G."/>
            <person name="Vogel H."/>
            <person name="Walenz B.P."/>
            <person name="Xu W."/>
            <person name="Zhang H.J."/>
            <person name="Zou Z."/>
            <person name="Batterham P."/>
            <person name="Edwards O.R."/>
            <person name="Feyereisen R."/>
            <person name="Gibbs R.A."/>
            <person name="Heckel D.G."/>
            <person name="McGrath A."/>
            <person name="Robin C."/>
            <person name="Scherer S.E."/>
            <person name="Worley K.C."/>
            <person name="Wu Y.D."/>
        </authorList>
    </citation>
    <scope>NUCLEOTIDE SEQUENCE [LARGE SCALE GENOMIC DNA]</scope>
    <source>
        <strain evidence="3">Harm_GR_Male_#8</strain>
        <tissue evidence="3">Whole organism</tissue>
    </source>
</reference>
<evidence type="ECO:0000313" key="4">
    <source>
        <dbReference type="Proteomes" id="UP000249218"/>
    </source>
</evidence>
<dbReference type="EMBL" id="KZ150065">
    <property type="protein sequence ID" value="PZC74165.1"/>
    <property type="molecule type" value="Genomic_DNA"/>
</dbReference>
<organism evidence="3 4">
    <name type="scientific">Helicoverpa armigera</name>
    <name type="common">Cotton bollworm</name>
    <name type="synonym">Heliothis armigera</name>
    <dbReference type="NCBI Taxonomy" id="29058"/>
    <lineage>
        <taxon>Eukaryota</taxon>
        <taxon>Metazoa</taxon>
        <taxon>Ecdysozoa</taxon>
        <taxon>Arthropoda</taxon>
        <taxon>Hexapoda</taxon>
        <taxon>Insecta</taxon>
        <taxon>Pterygota</taxon>
        <taxon>Neoptera</taxon>
        <taxon>Endopterygota</taxon>
        <taxon>Lepidoptera</taxon>
        <taxon>Glossata</taxon>
        <taxon>Ditrysia</taxon>
        <taxon>Noctuoidea</taxon>
        <taxon>Noctuidae</taxon>
        <taxon>Heliothinae</taxon>
        <taxon>Helicoverpa</taxon>
    </lineage>
</organism>
<name>A0A2W1BKF1_HELAM</name>
<evidence type="ECO:0000256" key="1">
    <source>
        <dbReference type="SAM" id="MobiDB-lite"/>
    </source>
</evidence>
<evidence type="ECO:0000313" key="3">
    <source>
        <dbReference type="EMBL" id="PZC74165.1"/>
    </source>
</evidence>
<feature type="signal peptide" evidence="2">
    <location>
        <begin position="1"/>
        <end position="21"/>
    </location>
</feature>
<dbReference type="AlphaFoldDB" id="A0A2W1BKF1"/>
<protein>
    <submittedName>
        <fullName evidence="3">Uncharacterized protein</fullName>
    </submittedName>
</protein>
<keyword evidence="4" id="KW-1185">Reference proteome</keyword>
<proteinExistence type="predicted"/>
<sequence>MGAKLLLVLVIFQTIITALKGFTLPLSDTVGIVTPIQPKPLTSFTAEASPITKSPLIWDGEDIMSKLFSPAAPGWVVRQFSSPITFTSSSKALPVPKIDQSSLKDVKMPERLGKRLLPSDCSRNVTPYSLPPKVSLPYKSPLWSSPTKLPVSSTFTSSDIHSAIPNRLSSISSLQSLPPVPLEPFKRCDLSSFLRTNDVAVPPTSKAISTPDFLAPHSLPFNSANSLPYPLYYRSRHLPGVRTPESFPFCSERIYTETLNFNVQNPTDMYNPLNTVSDINKQLPLSLNSAKVPDTPKFTMFPTPKIPNTIPFSPGFPSGTKPGASVAPACFKPTLPELSNHIPFIAADKLSDTTSPFLSPKVIQEKPLFPFQSSKVQSTPVEFDVLRNCTKTIENLNFFSRNKPNSYPATDTWLNTREALRPNINRYYVENIINPYIIIPEVTPYSSPVTEDYVPNSFLFSPPTIPVESIPTTYYPAPSFSPISSTPTISTSIAQTMSYMAPNFSEMVSNFTEQLLCSCKSYLKSITQNVKASIYSAVNPYAYSGLEPQALPRVNPMPTNSALPKLYSPTYSSKSPAIDFSTFTSINSPVLEIASSDLSPVSSLPTSTVTKLSSFKDVSSPSLNPSYLPSPTLPSSSSYKDTPVKPKSKSSKRDSDDGLLETMLIAEILNDDDSFDWEDLDAFLALLSLS</sequence>